<keyword evidence="2 9" id="KW-0813">Transport</keyword>
<dbReference type="InterPro" id="IPR038379">
    <property type="entry name" value="SecE_sf"/>
</dbReference>
<dbReference type="InterPro" id="IPR005807">
    <property type="entry name" value="SecE_bac"/>
</dbReference>
<comment type="caution">
    <text evidence="9">Lacks conserved residue(s) required for the propagation of feature annotation.</text>
</comment>
<evidence type="ECO:0000313" key="11">
    <source>
        <dbReference type="Proteomes" id="UP000501090"/>
    </source>
</evidence>
<feature type="transmembrane region" description="Helical" evidence="9">
    <location>
        <begin position="92"/>
        <end position="110"/>
    </location>
</feature>
<evidence type="ECO:0000256" key="6">
    <source>
        <dbReference type="ARBA" id="ARBA00022989"/>
    </source>
</evidence>
<keyword evidence="3 9" id="KW-1003">Cell membrane</keyword>
<dbReference type="GO" id="GO:0043952">
    <property type="term" value="P:protein transport by the Sec complex"/>
    <property type="evidence" value="ECO:0007669"/>
    <property type="project" value="UniProtKB-UniRule"/>
</dbReference>
<dbReference type="GO" id="GO:0009306">
    <property type="term" value="P:protein secretion"/>
    <property type="evidence" value="ECO:0007669"/>
    <property type="project" value="UniProtKB-UniRule"/>
</dbReference>
<dbReference type="GO" id="GO:0065002">
    <property type="term" value="P:intracellular protein transmembrane transport"/>
    <property type="evidence" value="ECO:0007669"/>
    <property type="project" value="UniProtKB-UniRule"/>
</dbReference>
<dbReference type="AlphaFoldDB" id="A0A6M9PI60"/>
<feature type="transmembrane region" description="Helical" evidence="9">
    <location>
        <begin position="16"/>
        <end position="35"/>
    </location>
</feature>
<proteinExistence type="inferred from homology"/>
<keyword evidence="6 9" id="KW-1133">Transmembrane helix</keyword>
<dbReference type="RefSeq" id="WP_173959375.1">
    <property type="nucleotide sequence ID" value="NZ_CBCSCC010000001.1"/>
</dbReference>
<comment type="function">
    <text evidence="9">Essential subunit of the Sec protein translocation channel SecYEG. Clamps together the 2 halves of SecY. May contact the channel plug during translocation.</text>
</comment>
<dbReference type="GO" id="GO:0006605">
    <property type="term" value="P:protein targeting"/>
    <property type="evidence" value="ECO:0007669"/>
    <property type="project" value="UniProtKB-UniRule"/>
</dbReference>
<dbReference type="GO" id="GO:0008320">
    <property type="term" value="F:protein transmembrane transporter activity"/>
    <property type="evidence" value="ECO:0007669"/>
    <property type="project" value="UniProtKB-UniRule"/>
</dbReference>
<dbReference type="Pfam" id="PF00584">
    <property type="entry name" value="SecE"/>
    <property type="match status" value="1"/>
</dbReference>
<evidence type="ECO:0000256" key="8">
    <source>
        <dbReference type="ARBA" id="ARBA00023136"/>
    </source>
</evidence>
<evidence type="ECO:0000256" key="3">
    <source>
        <dbReference type="ARBA" id="ARBA00022475"/>
    </source>
</evidence>
<evidence type="ECO:0000256" key="9">
    <source>
        <dbReference type="HAMAP-Rule" id="MF_00422"/>
    </source>
</evidence>
<dbReference type="InterPro" id="IPR001901">
    <property type="entry name" value="Translocase_SecE/Sec61-g"/>
</dbReference>
<dbReference type="KEGG" id="pard:DN92_00205"/>
<dbReference type="PANTHER" id="PTHR33910:SF1">
    <property type="entry name" value="PROTEIN TRANSLOCASE SUBUNIT SECE"/>
    <property type="match status" value="1"/>
</dbReference>
<keyword evidence="4 9" id="KW-0812">Transmembrane</keyword>
<name>A0A6M9PI60_9BURK</name>
<accession>A0A6M9PI60</accession>
<dbReference type="NCBIfam" id="TIGR00964">
    <property type="entry name" value="secE_bact"/>
    <property type="match status" value="1"/>
</dbReference>
<feature type="transmembrane region" description="Helical" evidence="9">
    <location>
        <begin position="41"/>
        <end position="60"/>
    </location>
</feature>
<keyword evidence="5 9" id="KW-0653">Protein transport</keyword>
<keyword evidence="11" id="KW-1185">Reference proteome</keyword>
<evidence type="ECO:0000256" key="1">
    <source>
        <dbReference type="ARBA" id="ARBA00004370"/>
    </source>
</evidence>
<dbReference type="PANTHER" id="PTHR33910">
    <property type="entry name" value="PROTEIN TRANSLOCASE SUBUNIT SECE"/>
    <property type="match status" value="1"/>
</dbReference>
<sequence length="126" mass="14057">MSQQTASQTEEKSSGWISGLAALIVVAALVLYYTLGDQSLLVRLAVLLGGIAVAVLIVAISPDGRRFIAYAKDSWYEVKKVVWPTRKETTQMTLVVFGFVLIMSLFLWLADKLIEWLVFSVFLGWK</sequence>
<organism evidence="10 11">
    <name type="scientific">Polynucleobacter arcticus</name>
    <dbReference type="NCBI Taxonomy" id="1743165"/>
    <lineage>
        <taxon>Bacteria</taxon>
        <taxon>Pseudomonadati</taxon>
        <taxon>Pseudomonadota</taxon>
        <taxon>Betaproteobacteria</taxon>
        <taxon>Burkholderiales</taxon>
        <taxon>Burkholderiaceae</taxon>
        <taxon>Polynucleobacter</taxon>
    </lineage>
</organism>
<dbReference type="GO" id="GO:0005886">
    <property type="term" value="C:plasma membrane"/>
    <property type="evidence" value="ECO:0007669"/>
    <property type="project" value="UniProtKB-UniRule"/>
</dbReference>
<gene>
    <name evidence="9" type="primary">secE</name>
    <name evidence="10" type="ORF">DN92_00205</name>
</gene>
<dbReference type="NCBIfam" id="NF004371">
    <property type="entry name" value="PRK05740.1-1"/>
    <property type="match status" value="1"/>
</dbReference>
<evidence type="ECO:0000256" key="4">
    <source>
        <dbReference type="ARBA" id="ARBA00022692"/>
    </source>
</evidence>
<evidence type="ECO:0000256" key="2">
    <source>
        <dbReference type="ARBA" id="ARBA00022448"/>
    </source>
</evidence>
<dbReference type="PRINTS" id="PR01650">
    <property type="entry name" value="SECETRNLCASE"/>
</dbReference>
<reference evidence="10 11" key="1">
    <citation type="submission" date="2018-04" db="EMBL/GenBank/DDBJ databases">
        <title>Polynucleobacter sp. UK-Long2-W17 genome.</title>
        <authorList>
            <person name="Hahn M.W."/>
        </authorList>
    </citation>
    <scope>NUCLEOTIDE SEQUENCE [LARGE SCALE GENOMIC DNA]</scope>
    <source>
        <strain evidence="10 11">UK-Long2-W17</strain>
    </source>
</reference>
<evidence type="ECO:0000313" key="10">
    <source>
        <dbReference type="EMBL" id="QKM59592.1"/>
    </source>
</evidence>
<comment type="subunit">
    <text evidence="9">Component of the Sec protein translocase complex. Heterotrimer consisting of SecY, SecE and SecG subunits. The heterotrimers can form oligomers, although 1 heterotrimer is thought to be able to translocate proteins. Interacts with the ribosome. Interacts with SecDF, and other proteins may be involved. Interacts with SecA.</text>
</comment>
<keyword evidence="8 9" id="KW-0472">Membrane</keyword>
<evidence type="ECO:0000256" key="5">
    <source>
        <dbReference type="ARBA" id="ARBA00022927"/>
    </source>
</evidence>
<dbReference type="HAMAP" id="MF_00422">
    <property type="entry name" value="SecE"/>
    <property type="match status" value="1"/>
</dbReference>
<dbReference type="Proteomes" id="UP000501090">
    <property type="component" value="Chromosome"/>
</dbReference>
<keyword evidence="7 9" id="KW-0811">Translocation</keyword>
<evidence type="ECO:0000256" key="7">
    <source>
        <dbReference type="ARBA" id="ARBA00023010"/>
    </source>
</evidence>
<dbReference type="Gene3D" id="1.20.5.1030">
    <property type="entry name" value="Preprotein translocase secy subunit"/>
    <property type="match status" value="1"/>
</dbReference>
<protein>
    <recommendedName>
        <fullName evidence="9">Protein translocase subunit SecE</fullName>
    </recommendedName>
</protein>
<comment type="similarity">
    <text evidence="9">Belongs to the SecE/SEC61-gamma family.</text>
</comment>
<dbReference type="EMBL" id="CP028940">
    <property type="protein sequence ID" value="QKM59592.1"/>
    <property type="molecule type" value="Genomic_DNA"/>
</dbReference>
<comment type="subcellular location">
    <subcellularLocation>
        <location evidence="1">Membrane</location>
    </subcellularLocation>
</comment>